<proteinExistence type="predicted"/>
<evidence type="ECO:0000313" key="1">
    <source>
        <dbReference type="EMBL" id="AIF82448.1"/>
    </source>
</evidence>
<evidence type="ECO:0000313" key="2">
    <source>
        <dbReference type="Proteomes" id="UP000028194"/>
    </source>
</evidence>
<dbReference type="AlphaFoldDB" id="A0A075MMH1"/>
<dbReference type="GeneID" id="43502555"/>
<accession>A0A075MMH1</accession>
<dbReference type="EMBL" id="CP007174">
    <property type="protein sequence ID" value="AIF82448.1"/>
    <property type="molecule type" value="Genomic_DNA"/>
</dbReference>
<dbReference type="RefSeq" id="WP_158384958.1">
    <property type="nucleotide sequence ID" value="NZ_CP007174.1"/>
</dbReference>
<protein>
    <submittedName>
        <fullName evidence="1">Uncharacterized protein</fullName>
    </submittedName>
</protein>
<reference evidence="1 2" key="1">
    <citation type="journal article" date="2014" name="PLoS ONE">
        <title>Genome Sequence of Candidatus Nitrososphaera evergladensis from Group I.1b Enriched from Everglades Soil Reveals Novel Genomic Features of the Ammonia-Oxidizing Archaea.</title>
        <authorList>
            <person name="Zhalnina K.V."/>
            <person name="Dias R."/>
            <person name="Leonard M.T."/>
            <person name="Dorr de Quadros P."/>
            <person name="Camargo F.A."/>
            <person name="Drew J.C."/>
            <person name="Farmerie W.G."/>
            <person name="Daroub S.H."/>
            <person name="Triplett E.W."/>
        </authorList>
    </citation>
    <scope>NUCLEOTIDE SEQUENCE [LARGE SCALE GENOMIC DNA]</scope>
    <source>
        <strain evidence="1 2">SR1</strain>
    </source>
</reference>
<organism evidence="1 2">
    <name type="scientific">Candidatus Nitrososphaera evergladensis SR1</name>
    <dbReference type="NCBI Taxonomy" id="1459636"/>
    <lineage>
        <taxon>Archaea</taxon>
        <taxon>Nitrososphaerota</taxon>
        <taxon>Nitrososphaeria</taxon>
        <taxon>Nitrososphaerales</taxon>
        <taxon>Nitrososphaeraceae</taxon>
        <taxon>Nitrososphaera</taxon>
    </lineage>
</organism>
<name>A0A075MMH1_9ARCH</name>
<dbReference type="KEGG" id="nev:NTE_00366"/>
<dbReference type="HOGENOM" id="CLU_2968266_0_0_2"/>
<sequence length="58" mass="6519">MKIDVEVVVKSDLTCDMAYERLRSLGVNVPAVIEANLTDEELALLTHKIMELMEKDGK</sequence>
<gene>
    <name evidence="1" type="ORF">NTE_00366</name>
</gene>
<dbReference type="Proteomes" id="UP000028194">
    <property type="component" value="Chromosome"/>
</dbReference>
<keyword evidence="2" id="KW-1185">Reference proteome</keyword>